<keyword evidence="3" id="KW-1185">Reference proteome</keyword>
<protein>
    <submittedName>
        <fullName evidence="2">Uncharacterized protein</fullName>
    </submittedName>
</protein>
<name>A0AA37PI41_9PEZI</name>
<dbReference type="GeneID" id="73333555"/>
<evidence type="ECO:0000313" key="3">
    <source>
        <dbReference type="Proteomes" id="UP001055115"/>
    </source>
</evidence>
<evidence type="ECO:0000313" key="2">
    <source>
        <dbReference type="EMBL" id="GKT52572.1"/>
    </source>
</evidence>
<comment type="caution">
    <text evidence="2">The sequence shown here is derived from an EMBL/GenBank/DDBJ whole genome shotgun (WGS) entry which is preliminary data.</text>
</comment>
<dbReference type="AlphaFoldDB" id="A0AA37PI41"/>
<gene>
    <name evidence="2" type="ORF">ColSpa_12753</name>
</gene>
<organism evidence="2 3">
    <name type="scientific">Colletotrichum spaethianum</name>
    <dbReference type="NCBI Taxonomy" id="700344"/>
    <lineage>
        <taxon>Eukaryota</taxon>
        <taxon>Fungi</taxon>
        <taxon>Dikarya</taxon>
        <taxon>Ascomycota</taxon>
        <taxon>Pezizomycotina</taxon>
        <taxon>Sordariomycetes</taxon>
        <taxon>Hypocreomycetidae</taxon>
        <taxon>Glomerellales</taxon>
        <taxon>Glomerellaceae</taxon>
        <taxon>Colletotrichum</taxon>
        <taxon>Colletotrichum spaethianum species complex</taxon>
    </lineage>
</organism>
<dbReference type="RefSeq" id="XP_049134922.1">
    <property type="nucleotide sequence ID" value="XM_049278965.1"/>
</dbReference>
<dbReference type="Proteomes" id="UP001055115">
    <property type="component" value="Unassembled WGS sequence"/>
</dbReference>
<dbReference type="EMBL" id="BQXU01000072">
    <property type="protein sequence ID" value="GKT52572.1"/>
    <property type="molecule type" value="Genomic_DNA"/>
</dbReference>
<accession>A0AA37PI41</accession>
<evidence type="ECO:0000256" key="1">
    <source>
        <dbReference type="SAM" id="MobiDB-lite"/>
    </source>
</evidence>
<sequence>MPAQLPGRRLAVDVGQSDFAASLHALRHHDPLCTFAIAAAALRSSPLLRFTRLPKCGERALTCERGSTDLEACGGGATPPLPAHAGGRFRSPAPIPPDDDDDDDDDDEDYTRGAVSTVGGKPKSPAGSGTDGREKGHMMRRAWGIEEIIVSR</sequence>
<feature type="region of interest" description="Disordered" evidence="1">
    <location>
        <begin position="68"/>
        <end position="152"/>
    </location>
</feature>
<proteinExistence type="predicted"/>
<reference evidence="2 3" key="1">
    <citation type="submission" date="2022-03" db="EMBL/GenBank/DDBJ databases">
        <title>Genome data of Colletotrichum spp.</title>
        <authorList>
            <person name="Utami Y.D."/>
            <person name="Hiruma K."/>
        </authorList>
    </citation>
    <scope>NUCLEOTIDE SEQUENCE [LARGE SCALE GENOMIC DNA]</scope>
    <source>
        <strain evidence="2 3">MAFF 239500</strain>
    </source>
</reference>
<feature type="compositionally biased region" description="Acidic residues" evidence="1">
    <location>
        <begin position="97"/>
        <end position="109"/>
    </location>
</feature>